<proteinExistence type="predicted"/>
<dbReference type="Proteomes" id="UP000235672">
    <property type="component" value="Unassembled WGS sequence"/>
</dbReference>
<evidence type="ECO:0008006" key="6">
    <source>
        <dbReference type="Google" id="ProtNLM"/>
    </source>
</evidence>
<dbReference type="AlphaFoldDB" id="A0A2J6Q035"/>
<evidence type="ECO:0000313" key="5">
    <source>
        <dbReference type="Proteomes" id="UP000235672"/>
    </source>
</evidence>
<name>A0A2J6Q035_9HELO</name>
<keyword evidence="2" id="KW-0472">Membrane</keyword>
<reference evidence="4 5" key="1">
    <citation type="submission" date="2016-05" db="EMBL/GenBank/DDBJ databases">
        <title>A degradative enzymes factory behind the ericoid mycorrhizal symbiosis.</title>
        <authorList>
            <consortium name="DOE Joint Genome Institute"/>
            <person name="Martino E."/>
            <person name="Morin E."/>
            <person name="Grelet G."/>
            <person name="Kuo A."/>
            <person name="Kohler A."/>
            <person name="Daghino S."/>
            <person name="Barry K."/>
            <person name="Choi C."/>
            <person name="Cichocki N."/>
            <person name="Clum A."/>
            <person name="Copeland A."/>
            <person name="Hainaut M."/>
            <person name="Haridas S."/>
            <person name="Labutti K."/>
            <person name="Lindquist E."/>
            <person name="Lipzen A."/>
            <person name="Khouja H.-R."/>
            <person name="Murat C."/>
            <person name="Ohm R."/>
            <person name="Olson A."/>
            <person name="Spatafora J."/>
            <person name="Veneault-Fourrey C."/>
            <person name="Henrissat B."/>
            <person name="Grigoriev I."/>
            <person name="Martin F."/>
            <person name="Perotto S."/>
        </authorList>
    </citation>
    <scope>NUCLEOTIDE SEQUENCE [LARGE SCALE GENOMIC DNA]</scope>
    <source>
        <strain evidence="4 5">UAMH 7357</strain>
    </source>
</reference>
<sequence length="248" mass="26249">MQPITTIILLSLLSLTVSQNPQAADGPIVPFTSVLPACASNCGPLYDVQGKCAPPNIPAVDPNCFCTDTRLTPFDDSGTSGVSQVCIGTGSCTAPADLQAIKSWYESYCAGHTGPSTTTGSSSSPTSTNKSSSGGKSAGATWLDTHWRWVIMLVVVFVAIVGGWIAACFFRRRYIRRKEKEIEMRPPVAWGPHQMQGMTGGYNYGDGVTDSSKGGKSHAGGLDKELGVVATPADGKRESKGWLKKSRK</sequence>
<accession>A0A2J6Q035</accession>
<evidence type="ECO:0000313" key="4">
    <source>
        <dbReference type="EMBL" id="PMD19649.1"/>
    </source>
</evidence>
<evidence type="ECO:0000256" key="3">
    <source>
        <dbReference type="SAM" id="SignalP"/>
    </source>
</evidence>
<feature type="region of interest" description="Disordered" evidence="1">
    <location>
        <begin position="206"/>
        <end position="248"/>
    </location>
</feature>
<feature type="chain" id="PRO_5014324575" description="Extracellular membrane protein CFEM domain-containing protein" evidence="3">
    <location>
        <begin position="19"/>
        <end position="248"/>
    </location>
</feature>
<keyword evidence="3" id="KW-0732">Signal</keyword>
<keyword evidence="5" id="KW-1185">Reference proteome</keyword>
<evidence type="ECO:0000256" key="1">
    <source>
        <dbReference type="SAM" id="MobiDB-lite"/>
    </source>
</evidence>
<organism evidence="4 5">
    <name type="scientific">Hyaloscypha hepaticicola</name>
    <dbReference type="NCBI Taxonomy" id="2082293"/>
    <lineage>
        <taxon>Eukaryota</taxon>
        <taxon>Fungi</taxon>
        <taxon>Dikarya</taxon>
        <taxon>Ascomycota</taxon>
        <taxon>Pezizomycotina</taxon>
        <taxon>Leotiomycetes</taxon>
        <taxon>Helotiales</taxon>
        <taxon>Hyaloscyphaceae</taxon>
        <taxon>Hyaloscypha</taxon>
    </lineage>
</organism>
<protein>
    <recommendedName>
        <fullName evidence="6">Extracellular membrane protein CFEM domain-containing protein</fullName>
    </recommendedName>
</protein>
<feature type="region of interest" description="Disordered" evidence="1">
    <location>
        <begin position="114"/>
        <end position="137"/>
    </location>
</feature>
<dbReference type="OrthoDB" id="5426355at2759"/>
<keyword evidence="2" id="KW-0812">Transmembrane</keyword>
<dbReference type="EMBL" id="KZ613488">
    <property type="protein sequence ID" value="PMD19649.1"/>
    <property type="molecule type" value="Genomic_DNA"/>
</dbReference>
<feature type="signal peptide" evidence="3">
    <location>
        <begin position="1"/>
        <end position="18"/>
    </location>
</feature>
<feature type="transmembrane region" description="Helical" evidence="2">
    <location>
        <begin position="149"/>
        <end position="170"/>
    </location>
</feature>
<keyword evidence="2" id="KW-1133">Transmembrane helix</keyword>
<gene>
    <name evidence="4" type="ORF">NA56DRAFT_724234</name>
</gene>
<evidence type="ECO:0000256" key="2">
    <source>
        <dbReference type="SAM" id="Phobius"/>
    </source>
</evidence>